<name>A0AC61U546_9MICO</name>
<dbReference type="EMBL" id="CP087977">
    <property type="protein sequence ID" value="UUZ44937.1"/>
    <property type="molecule type" value="Genomic_DNA"/>
</dbReference>
<dbReference type="Proteomes" id="UP001059663">
    <property type="component" value="Chromosome"/>
</dbReference>
<reference evidence="1" key="1">
    <citation type="submission" date="2021-11" db="EMBL/GenBank/DDBJ databases">
        <title>Study of the species diversity of bacterial strains isolated from a unique natural object - Shulgan-Tash cave (Bashkiria).</title>
        <authorList>
            <person name="Sazanova A.L."/>
            <person name="Chirak E.R."/>
            <person name="Safronova V.I."/>
        </authorList>
    </citation>
    <scope>NUCLEOTIDE SEQUENCE</scope>
    <source>
        <strain evidence="1">P1</strain>
    </source>
</reference>
<accession>A0AC61U546</accession>
<evidence type="ECO:0000313" key="2">
    <source>
        <dbReference type="Proteomes" id="UP001059663"/>
    </source>
</evidence>
<gene>
    <name evidence="1" type="ORF">LP422_00615</name>
</gene>
<sequence>MSTTAPAPYKMSKEHRRVFIGLMLGMLVASVSQTIVGPALPRIVAELGGMDHYSWVATAAMLVSAVTVPIVGKLSDLYGRRTFYIGGIIVFMVGTIFAGFAQSFWMLVIARGIRGLGMGTLMPLSQTIIGDIIPPRQRGKYRGFMGAVFGVTSVAGPLAGGVVTDHPGWRWLFFVTLPIGLIALTFIVKFLHIPHEPRKAIIDYKGIATLSTALVALLVAVSSGGTSRARGSTTSLVLFGIAIVSGIAFVLIQLRAVEPILPLRLFKDRTIALSLIASFGVAIVMFGSIIYIPVYAQGVIGVNATNSGLILMPLMLGFIICGILTGLLITRTGHYRPFMLAGIAIMGGGVFMLTRPDHNATAGQLTPAMVVLGIGPGHGDAAVHAHRAERRLPQGHGRGHRVDPVLPQRRLDRRHRHLRHGHGQRSG</sequence>
<protein>
    <submittedName>
        <fullName evidence="1">MFS transporter</fullName>
    </submittedName>
</protein>
<proteinExistence type="predicted"/>
<organism evidence="1 2">
    <name type="scientific">Janibacter limosus</name>
    <dbReference type="NCBI Taxonomy" id="53458"/>
    <lineage>
        <taxon>Bacteria</taxon>
        <taxon>Bacillati</taxon>
        <taxon>Actinomycetota</taxon>
        <taxon>Actinomycetes</taxon>
        <taxon>Micrococcales</taxon>
        <taxon>Intrasporangiaceae</taxon>
        <taxon>Janibacter</taxon>
    </lineage>
</organism>
<evidence type="ECO:0000313" key="1">
    <source>
        <dbReference type="EMBL" id="UUZ44937.1"/>
    </source>
</evidence>